<organism evidence="2">
    <name type="scientific">Puccinia triticina (isolate 1-1 / race 1 (BBBD))</name>
    <name type="common">Brown leaf rust fungus</name>
    <dbReference type="NCBI Taxonomy" id="630390"/>
    <lineage>
        <taxon>Eukaryota</taxon>
        <taxon>Fungi</taxon>
        <taxon>Dikarya</taxon>
        <taxon>Basidiomycota</taxon>
        <taxon>Pucciniomycotina</taxon>
        <taxon>Pucciniomycetes</taxon>
        <taxon>Pucciniales</taxon>
        <taxon>Pucciniaceae</taxon>
        <taxon>Puccinia</taxon>
    </lineage>
</organism>
<dbReference type="Proteomes" id="UP000005240">
    <property type="component" value="Unassembled WGS sequence"/>
</dbReference>
<reference evidence="2" key="1">
    <citation type="submission" date="2009-11" db="EMBL/GenBank/DDBJ databases">
        <authorList>
            <consortium name="The Broad Institute Genome Sequencing Platform"/>
            <person name="Ward D."/>
            <person name="Feldgarden M."/>
            <person name="Earl A."/>
            <person name="Young S.K."/>
            <person name="Zeng Q."/>
            <person name="Koehrsen M."/>
            <person name="Alvarado L."/>
            <person name="Berlin A."/>
            <person name="Bochicchio J."/>
            <person name="Borenstein D."/>
            <person name="Chapman S.B."/>
            <person name="Chen Z."/>
            <person name="Engels R."/>
            <person name="Freedman E."/>
            <person name="Gellesch M."/>
            <person name="Goldberg J."/>
            <person name="Griggs A."/>
            <person name="Gujja S."/>
            <person name="Heilman E."/>
            <person name="Heiman D."/>
            <person name="Hepburn T."/>
            <person name="Howarth C."/>
            <person name="Jen D."/>
            <person name="Larson L."/>
            <person name="Lewis B."/>
            <person name="Mehta T."/>
            <person name="Park D."/>
            <person name="Pearson M."/>
            <person name="Roberts A."/>
            <person name="Saif S."/>
            <person name="Shea T."/>
            <person name="Shenoy N."/>
            <person name="Sisk P."/>
            <person name="Stolte C."/>
            <person name="Sykes S."/>
            <person name="Thomson T."/>
            <person name="Walk T."/>
            <person name="White J."/>
            <person name="Yandava C."/>
            <person name="Izard J."/>
            <person name="Baranova O.V."/>
            <person name="Blanton J.M."/>
            <person name="Tanner A.C."/>
            <person name="Dewhirst F.E."/>
            <person name="Haas B."/>
            <person name="Nusbaum C."/>
            <person name="Birren B."/>
        </authorList>
    </citation>
    <scope>NUCLEOTIDE SEQUENCE [LARGE SCALE GENOMIC DNA]</scope>
    <source>
        <strain evidence="2">1-1 BBBD Race 1</strain>
    </source>
</reference>
<name>A0A180GLV1_PUCT1</name>
<dbReference type="EnsemblFungi" id="PTTG_27223-t43_1">
    <property type="protein sequence ID" value="PTTG_27223-t43_1-p1"/>
    <property type="gene ID" value="PTTG_27223"/>
</dbReference>
<evidence type="ECO:0000313" key="2">
    <source>
        <dbReference type="EMBL" id="OAV93777.1"/>
    </source>
</evidence>
<gene>
    <name evidence="2" type="ORF">PTTG_27223</name>
</gene>
<reference evidence="2" key="2">
    <citation type="submission" date="2016-05" db="EMBL/GenBank/DDBJ databases">
        <title>Comparative analysis highlights variable genome content of wheat rusts and divergence of the mating loci.</title>
        <authorList>
            <person name="Cuomo C.A."/>
            <person name="Bakkeren G."/>
            <person name="Szabo L."/>
            <person name="Khalil H."/>
            <person name="Joly D."/>
            <person name="Goldberg J."/>
            <person name="Young S."/>
            <person name="Zeng Q."/>
            <person name="Fellers J."/>
        </authorList>
    </citation>
    <scope>NUCLEOTIDE SEQUENCE [LARGE SCALE GENOMIC DNA]</scope>
    <source>
        <strain evidence="2">1-1 BBBD Race 1</strain>
    </source>
</reference>
<accession>A0A180GLV1</accession>
<keyword evidence="4" id="KW-1185">Reference proteome</keyword>
<feature type="compositionally biased region" description="Polar residues" evidence="1">
    <location>
        <begin position="118"/>
        <end position="127"/>
    </location>
</feature>
<reference evidence="3" key="4">
    <citation type="submission" date="2025-05" db="UniProtKB">
        <authorList>
            <consortium name="EnsemblFungi"/>
        </authorList>
    </citation>
    <scope>IDENTIFICATION</scope>
    <source>
        <strain evidence="3">isolate 1-1 / race 1 (BBBD)</strain>
    </source>
</reference>
<evidence type="ECO:0000313" key="4">
    <source>
        <dbReference type="Proteomes" id="UP000005240"/>
    </source>
</evidence>
<proteinExistence type="predicted"/>
<dbReference type="EMBL" id="ADAS02000047">
    <property type="protein sequence ID" value="OAV93777.1"/>
    <property type="molecule type" value="Genomic_DNA"/>
</dbReference>
<dbReference type="VEuPathDB" id="FungiDB:PTTG_27223"/>
<reference evidence="3 4" key="3">
    <citation type="journal article" date="2017" name="G3 (Bethesda)">
        <title>Comparative analysis highlights variable genome content of wheat rusts and divergence of the mating loci.</title>
        <authorList>
            <person name="Cuomo C.A."/>
            <person name="Bakkeren G."/>
            <person name="Khalil H.B."/>
            <person name="Panwar V."/>
            <person name="Joly D."/>
            <person name="Linning R."/>
            <person name="Sakthikumar S."/>
            <person name="Song X."/>
            <person name="Adiconis X."/>
            <person name="Fan L."/>
            <person name="Goldberg J.M."/>
            <person name="Levin J.Z."/>
            <person name="Young S."/>
            <person name="Zeng Q."/>
            <person name="Anikster Y."/>
            <person name="Bruce M."/>
            <person name="Wang M."/>
            <person name="Yin C."/>
            <person name="McCallum B."/>
            <person name="Szabo L.J."/>
            <person name="Hulbert S."/>
            <person name="Chen X."/>
            <person name="Fellers J.P."/>
        </authorList>
    </citation>
    <scope>NUCLEOTIDE SEQUENCE</scope>
    <source>
        <strain evidence="4">Isolate 1-1 / race 1 (BBBD)</strain>
        <strain evidence="3">isolate 1-1 / race 1 (BBBD)</strain>
    </source>
</reference>
<dbReference type="AlphaFoldDB" id="A0A180GLV1"/>
<dbReference type="OrthoDB" id="2447315at2759"/>
<feature type="region of interest" description="Disordered" evidence="1">
    <location>
        <begin position="72"/>
        <end position="127"/>
    </location>
</feature>
<sequence>MVGTDAVELDIKKEYPKLHPVFNVSLIVRYVHPNSVLDRGVVDGIKDKYYKDEEVVDWSLMKAILDEGGRVQGAAAVESSRGTGARHSAARSQGSRKRSPNLDDSGRPVPAGSKRHGTSTNAQDTDD</sequence>
<evidence type="ECO:0000256" key="1">
    <source>
        <dbReference type="SAM" id="MobiDB-lite"/>
    </source>
</evidence>
<evidence type="ECO:0000313" key="3">
    <source>
        <dbReference type="EnsemblFungi" id="PTTG_27223-t43_1-p1"/>
    </source>
</evidence>
<protein>
    <submittedName>
        <fullName evidence="2 3">Uncharacterized protein</fullName>
    </submittedName>
</protein>